<protein>
    <recommendedName>
        <fullName evidence="3">Actin-like ATPase domain-containing protein</fullName>
    </recommendedName>
</protein>
<accession>A0A2I1FUK8</accession>
<name>A0A2I1FUK8_9GLOM</name>
<dbReference type="PANTHER" id="PTHR14187">
    <property type="entry name" value="ALPHA KINASE/ELONGATION FACTOR 2 KINASE"/>
    <property type="match status" value="1"/>
</dbReference>
<evidence type="ECO:0008006" key="3">
    <source>
        <dbReference type="Google" id="ProtNLM"/>
    </source>
</evidence>
<dbReference type="Gene3D" id="3.30.420.40">
    <property type="match status" value="1"/>
</dbReference>
<keyword evidence="2" id="KW-1185">Reference proteome</keyword>
<dbReference type="AlphaFoldDB" id="A0A2I1FUK8"/>
<evidence type="ECO:0000313" key="2">
    <source>
        <dbReference type="Proteomes" id="UP000234323"/>
    </source>
</evidence>
<dbReference type="Proteomes" id="UP000234323">
    <property type="component" value="Unassembled WGS sequence"/>
</dbReference>
<organism evidence="1 2">
    <name type="scientific">Rhizophagus irregularis</name>
    <dbReference type="NCBI Taxonomy" id="588596"/>
    <lineage>
        <taxon>Eukaryota</taxon>
        <taxon>Fungi</taxon>
        <taxon>Fungi incertae sedis</taxon>
        <taxon>Mucoromycota</taxon>
        <taxon>Glomeromycotina</taxon>
        <taxon>Glomeromycetes</taxon>
        <taxon>Glomerales</taxon>
        <taxon>Glomeraceae</taxon>
        <taxon>Rhizophagus</taxon>
    </lineage>
</organism>
<dbReference type="SUPFAM" id="SSF53067">
    <property type="entry name" value="Actin-like ATPase domain"/>
    <property type="match status" value="1"/>
</dbReference>
<dbReference type="Gene3D" id="3.90.640.10">
    <property type="entry name" value="Actin, Chain A, domain 4"/>
    <property type="match status" value="1"/>
</dbReference>
<sequence>MMADCGGGTVDLTTYKLLENKGFSEIIECTGDSCGSTFVDKGFINFLGKELGYNAIELFKNNNYDQFQYIIQEFCQWVKLPFTGDLSEYRPYYLDIEEIAQYVSEETKYKMEESDWIIEIKYNDVKNMFDPVIDKIISLIQHSQLQKKCSTILLVGGFSESKYLQKRIKEEFQHILKNIYIPNQPIAAISRGATLYGLNPSVICGVRILKYTYGIKVRNYWVEGDPIDRKLHDGRIDKFDCLVKCGTQIDQEITKSKSFIPLSPTQTRVSFKIYCTKERNTKYCDDPGMKFLGKLNIDLPGSGHFDFLLFEYTFGRMEISVTVKNETSGNYCKTTFDYND</sequence>
<evidence type="ECO:0000313" key="1">
    <source>
        <dbReference type="EMBL" id="PKY37993.1"/>
    </source>
</evidence>
<gene>
    <name evidence="1" type="ORF">RhiirA4_49376</name>
</gene>
<dbReference type="EMBL" id="LLXI01000015">
    <property type="protein sequence ID" value="PKY37993.1"/>
    <property type="molecule type" value="Genomic_DNA"/>
</dbReference>
<dbReference type="PANTHER" id="PTHR14187:SF5">
    <property type="entry name" value="HEAT SHOCK 70 KDA PROTEIN 12A"/>
    <property type="match status" value="1"/>
</dbReference>
<proteinExistence type="predicted"/>
<comment type="caution">
    <text evidence="1">The sequence shown here is derived from an EMBL/GenBank/DDBJ whole genome shotgun (WGS) entry which is preliminary data.</text>
</comment>
<dbReference type="InterPro" id="IPR043129">
    <property type="entry name" value="ATPase_NBD"/>
</dbReference>
<reference evidence="1 2" key="1">
    <citation type="submission" date="2015-10" db="EMBL/GenBank/DDBJ databases">
        <title>Genome analyses suggest a sexual origin of heterokaryosis in a supposedly ancient asexual fungus.</title>
        <authorList>
            <person name="Ropars J."/>
            <person name="Sedzielewska K."/>
            <person name="Noel J."/>
            <person name="Charron P."/>
            <person name="Farinelli L."/>
            <person name="Marton T."/>
            <person name="Kruger M."/>
            <person name="Pelin A."/>
            <person name="Brachmann A."/>
            <person name="Corradi N."/>
        </authorList>
    </citation>
    <scope>NUCLEOTIDE SEQUENCE [LARGE SCALE GENOMIC DNA]</scope>
    <source>
        <strain evidence="1 2">A4</strain>
    </source>
</reference>